<dbReference type="PROSITE" id="PS50190">
    <property type="entry name" value="SEC7"/>
    <property type="match status" value="1"/>
</dbReference>
<evidence type="ECO:0000256" key="8">
    <source>
        <dbReference type="SAM" id="MobiDB-lite"/>
    </source>
</evidence>
<keyword evidence="11" id="KW-1185">Reference proteome</keyword>
<evidence type="ECO:0000256" key="7">
    <source>
        <dbReference type="ARBA" id="ARBA00023136"/>
    </source>
</evidence>
<dbReference type="PANTHER" id="PTHR10663">
    <property type="entry name" value="GUANYL-NUCLEOTIDE EXCHANGE FACTOR"/>
    <property type="match status" value="1"/>
</dbReference>
<evidence type="ECO:0000256" key="2">
    <source>
        <dbReference type="ARBA" id="ARBA00004514"/>
    </source>
</evidence>
<dbReference type="Pfam" id="PF12783">
    <property type="entry name" value="Sec7-like_HUS"/>
    <property type="match status" value="1"/>
</dbReference>
<keyword evidence="4" id="KW-0963">Cytoplasm</keyword>
<feature type="domain" description="SEC7" evidence="9">
    <location>
        <begin position="638"/>
        <end position="825"/>
    </location>
</feature>
<dbReference type="Pfam" id="PF01369">
    <property type="entry name" value="Sec7"/>
    <property type="match status" value="1"/>
</dbReference>
<evidence type="ECO:0000313" key="11">
    <source>
        <dbReference type="Proteomes" id="UP001497512"/>
    </source>
</evidence>
<dbReference type="EMBL" id="OZ019902">
    <property type="protein sequence ID" value="CAK9194686.1"/>
    <property type="molecule type" value="Genomic_DNA"/>
</dbReference>
<evidence type="ECO:0000256" key="3">
    <source>
        <dbReference type="ARBA" id="ARBA00022448"/>
    </source>
</evidence>
<dbReference type="InterPro" id="IPR023394">
    <property type="entry name" value="Sec7_C_sf"/>
</dbReference>
<gene>
    <name evidence="10" type="ORF">CSSPTR1EN2_LOCUS2650</name>
</gene>
<dbReference type="Gene3D" id="1.25.10.10">
    <property type="entry name" value="Leucine-rich Repeat Variant"/>
    <property type="match status" value="1"/>
</dbReference>
<feature type="region of interest" description="Disordered" evidence="8">
    <location>
        <begin position="255"/>
        <end position="332"/>
    </location>
</feature>
<dbReference type="InterPro" id="IPR032629">
    <property type="entry name" value="DCB_dom"/>
</dbReference>
<dbReference type="SMART" id="SM00222">
    <property type="entry name" value="Sec7"/>
    <property type="match status" value="1"/>
</dbReference>
<dbReference type="CDD" id="cd00171">
    <property type="entry name" value="Sec7"/>
    <property type="match status" value="1"/>
</dbReference>
<dbReference type="InterPro" id="IPR016024">
    <property type="entry name" value="ARM-type_fold"/>
</dbReference>
<dbReference type="Gene3D" id="1.10.220.20">
    <property type="match status" value="1"/>
</dbReference>
<dbReference type="SUPFAM" id="SSF48371">
    <property type="entry name" value="ARM repeat"/>
    <property type="match status" value="2"/>
</dbReference>
<accession>A0ABP0TEN5</accession>
<dbReference type="Gene3D" id="1.10.1000.11">
    <property type="entry name" value="Arf Nucleotide-binding Site Opener,domain 2"/>
    <property type="match status" value="1"/>
</dbReference>
<dbReference type="InterPro" id="IPR000904">
    <property type="entry name" value="Sec7_dom"/>
</dbReference>
<name>A0ABP0TEN5_9BRYO</name>
<comment type="subcellular location">
    <subcellularLocation>
        <location evidence="2">Cytoplasm</location>
        <location evidence="2">Cytosol</location>
    </subcellularLocation>
    <subcellularLocation>
        <location evidence="1">Membrane</location>
        <topology evidence="1">Peripheral membrane protein</topology>
        <orientation evidence="1">Cytoplasmic side</orientation>
    </subcellularLocation>
</comment>
<reference evidence="10" key="1">
    <citation type="submission" date="2024-02" db="EMBL/GenBank/DDBJ databases">
        <authorList>
            <consortium name="ELIXIR-Norway"/>
            <consortium name="Elixir Norway"/>
        </authorList>
    </citation>
    <scope>NUCLEOTIDE SEQUENCE</scope>
</reference>
<dbReference type="Pfam" id="PF16213">
    <property type="entry name" value="DCB"/>
    <property type="match status" value="1"/>
</dbReference>
<dbReference type="InterPro" id="IPR046455">
    <property type="entry name" value="Sec7/BIG1-like_C"/>
</dbReference>
<dbReference type="Pfam" id="PF09324">
    <property type="entry name" value="Sec7-like_HDS"/>
    <property type="match status" value="1"/>
</dbReference>
<evidence type="ECO:0000256" key="6">
    <source>
        <dbReference type="ARBA" id="ARBA00022927"/>
    </source>
</evidence>
<feature type="region of interest" description="Disordered" evidence="8">
    <location>
        <begin position="1692"/>
        <end position="1720"/>
    </location>
</feature>
<keyword evidence="6" id="KW-0653">Protein transport</keyword>
<evidence type="ECO:0000256" key="4">
    <source>
        <dbReference type="ARBA" id="ARBA00022490"/>
    </source>
</evidence>
<dbReference type="Pfam" id="PF20252">
    <property type="entry name" value="BIG2_C"/>
    <property type="match status" value="1"/>
</dbReference>
<evidence type="ECO:0000259" key="9">
    <source>
        <dbReference type="PROSITE" id="PS50190"/>
    </source>
</evidence>
<evidence type="ECO:0000313" key="10">
    <source>
        <dbReference type="EMBL" id="CAK9194686.1"/>
    </source>
</evidence>
<keyword evidence="7" id="KW-0472">Membrane</keyword>
<dbReference type="InterPro" id="IPR011989">
    <property type="entry name" value="ARM-like"/>
</dbReference>
<evidence type="ECO:0000256" key="5">
    <source>
        <dbReference type="ARBA" id="ARBA00022658"/>
    </source>
</evidence>
<evidence type="ECO:0000256" key="1">
    <source>
        <dbReference type="ARBA" id="ARBA00004287"/>
    </source>
</evidence>
<keyword evidence="5" id="KW-0344">Guanine-nucleotide releasing factor</keyword>
<dbReference type="SUPFAM" id="SSF48425">
    <property type="entry name" value="Sec7 domain"/>
    <property type="match status" value="1"/>
</dbReference>
<feature type="compositionally biased region" description="Basic and acidic residues" evidence="8">
    <location>
        <begin position="1706"/>
        <end position="1720"/>
    </location>
</feature>
<dbReference type="InterPro" id="IPR032691">
    <property type="entry name" value="Mon2/Sec7/BIG1-like_HUS"/>
</dbReference>
<dbReference type="InterPro" id="IPR035999">
    <property type="entry name" value="Sec7_dom_sf"/>
</dbReference>
<proteinExistence type="predicted"/>
<keyword evidence="3" id="KW-0813">Transport</keyword>
<dbReference type="Proteomes" id="UP001497512">
    <property type="component" value="Chromosome 10"/>
</dbReference>
<sequence length="1818" mass="200623">MAEAGGAFVTRSFKRMLNDAPGRKYSALQTALKAYLGSFFFPSFLRSFQNPKSENPRMDHVAATTAQETSSDGEPLTPKEEVEIKSMDNIIISPVLSPGKPSTGQAAAATLAEAGHTLEGSEADLVILPLLLAFETKQSKLIETALDCLHKLISYGHLEGEAGLERGKNGERVTKVVNLVCASADTTATDSVVLQVVKVLLSAVASPTFQVHGESLFTAIWTCYNIFLSAKSPVNQATAKATLTQMISIVLKRMESEKQSRPTTSGEVSSVSSSNGLVAEASSNGDNISHQERSNAEVGTILIDSETGEARNARTGETMEMPNSLLPSPRSSTPVAAPSISLYELRQLAVDADIKGFEAALEKVVSGHGVLKSNGGKDSQDLTVVEQDAHLVLQTLCKMAMKGGGGDDFRNRNKLLSLELLQNCLESVNYAFTFNFRFFDLIRAYICYILLRASVSSALPVFQLAVNVYMILLQRFRETLKVELGIFFSLLLLRSVDGSETSLNHRSAVLKILEKICNDPQMLADMFINYDCDPETVNVFEHMVNSLSRLAQGTHNVDPNSAVFAQTTTINASSLRCLMSILKSLEIWTMKQRAKGVAVANASTDETLIPQASGRGVGGGINEPGLKDDANAALQADELEIAKVSEGTLEAAVAEFNRIPMNGINFLEVHNLVPHDPKAVAQFLKDTPGLDRVMIGDYLGEEEEFTSSVMHAYVDSMSFSDMRFDKAIQAALLDIHLPRQPQKIDRIIEKFAERYYKQNPRLFKNADTVYVLAYAVITLKDDIQNPEIWPKPSKADFVQMNMSSVAVEQAPQELLEDIYDSIVQGEIVHDDEAKREHVRSGEKHSLSSILNLRGVQRRALKGAKEERDELVQFRQRTLVERGGLKEEMFLTAESEDLAGSMLEAVGWPLLAAFSVTMEDSENKSAILLCMEGFRLGIQLTKMLGMDVMRYAFLTSLVRFTFLHAPREMKSKNVEALKMLLALCQDEPETLKDTWNAVLECLSRLEYLTSTLASSNILMLGGNQISRHSLLLSLTELAGNPTEQVFVNSVKLPSDAVVEFCTALCGVSHDELQQNPPRLFSLTKLIEISYYNSLRIRMVWGSIWAVLSPHFVTAGCQSDDEIAVYVINALQQLTIKCLERPELANFTFQERILKPFVLTMGMSKSPRIRALSVDSIIQLIKSKIGSLKSGWRSIFMVFTMAADDNVEAISDAAFESVEQVILEHQVLGDCFVDCVTCLIAFANNKISSRTSLKAIALLRICEDRLADGTVIQGSIQRDTANQVDGEIAEHYWFPMLSGLSDLTSDPRTEVRNCALEVLFDLLKVRGQSFSGSFWESVYHRVLFPIFDFVRSVSKDGEKPASQDQWIQDTCIHSLQLLCDLFSAFYKEVSFLLPSLLGLLLDCATRPDQTLASISMGALIRFTEIGGHQFDEKDWTTLLDSLRDACYTTQPVELLNPDSAIFLGSDYGLGPRKFGTTPVSSFRGEQLPMGQYATDAGRVVEFSANGSSPARTPGSVSNAHFDLLLGSEAISSPKEGKRSVGVSSKNKASGRSFMGNMMDTLFMRNATLKSRGKTIEANLDDAYQDVDVHGVDGSELEGTLLQGLRSKCVIQLLLLGALDSLQKNHWMQLQTSHKRLIMDTILSMVDFAASYNSDSNLRSRFHLLSGDRPPPNLLRQETEGTQIYLTVLNQTASQGVSNGGETKYPNGSDKDSASKGEEEKLREESERRFVTFCGHILREVATLQPGPNEIVQAEAHRSLVLRSPVTVQVLNAMTSMDTQMFKKHLPEFYPYFTKLICSDQMDVRRALGDLFKVQLMGLLP</sequence>
<protein>
    <recommendedName>
        <fullName evidence="9">SEC7 domain-containing protein</fullName>
    </recommendedName>
</protein>
<dbReference type="PANTHER" id="PTHR10663:SF312">
    <property type="entry name" value="BREFELDIN A-INHIBITED GUANINE NUCLEOTIDE-EXCHANGE PROTEIN 5"/>
    <property type="match status" value="1"/>
</dbReference>
<dbReference type="InterPro" id="IPR015403">
    <property type="entry name" value="Mon2/Sec7/BIG1-like_HDS"/>
</dbReference>
<organism evidence="10 11">
    <name type="scientific">Sphagnum troendelagicum</name>
    <dbReference type="NCBI Taxonomy" id="128251"/>
    <lineage>
        <taxon>Eukaryota</taxon>
        <taxon>Viridiplantae</taxon>
        <taxon>Streptophyta</taxon>
        <taxon>Embryophyta</taxon>
        <taxon>Bryophyta</taxon>
        <taxon>Sphagnophytina</taxon>
        <taxon>Sphagnopsida</taxon>
        <taxon>Sphagnales</taxon>
        <taxon>Sphagnaceae</taxon>
        <taxon>Sphagnum</taxon>
    </lineage>
</organism>